<reference evidence="4 5" key="1">
    <citation type="submission" date="2019-07" db="EMBL/GenBank/DDBJ databases">
        <title>Hymenobacter sp. straun FUR1 Genome sequencing and assembly.</title>
        <authorList>
            <person name="Chhetri G."/>
        </authorList>
    </citation>
    <scope>NUCLEOTIDE SEQUENCE [LARGE SCALE GENOMIC DNA]</scope>
    <source>
        <strain evidence="4 5">Fur1</strain>
    </source>
</reference>
<dbReference type="AlphaFoldDB" id="A0A558BXY1"/>
<feature type="signal peptide" evidence="2">
    <location>
        <begin position="1"/>
        <end position="25"/>
    </location>
</feature>
<proteinExistence type="predicted"/>
<feature type="chain" id="PRO_5035228308" evidence="2">
    <location>
        <begin position="26"/>
        <end position="615"/>
    </location>
</feature>
<sequence>MRYSLRPRSLATWLLCWLTASYLGAFTCQGQPQAARPPALTTTRVAVLRNEGELLPLQRLDTLRLATIQARVRPERKAFDFSWYLAQDVRDYAPTISVVGPRSADATQLRRCNLLLLALPEGGAHDRAVVRQLLALRKKLVVLVFDSTALATLPELRQAAAVVLVKERSMKACNQAVQVIFGGMGAAGQVSLAVAQAGLGPAQPTRGGLRLAYASPRAAGLRTDLPELVDSLMKQALEAGAFPGGQVIVARHGVVALNRSYGVQQLPPTPQPVPVLNSTLYDFASLTKIMAALPALMRLQDLGLFGPDYTMGALFDFLKGTDKQDLRLRDVLAHQARLKPFIPFWQSYVQPDGRLQPQFFRPDSSAQFPLPVGQRLWGSRALPSRIYQGVATSPLNAQPGYVYSDFSFMLYPYYVQQATGLPLDRFLEKEIYGPLGAGTLGFNPLRRFPLSRIAPTEYDSLFRKKLVHGTVHDENAAMLGGVSGHAGLFGTANDLAKLVQLFLWQGRYGGQQLIKTETLTEYTSCQFCPTNRRALGFDKPDPKNPALNAARSASPRSYGHTGFTGTYFWVEPDQDLFVILLTNRVNPTRRNGKLGELGVRSALLQLAIESALPGQ</sequence>
<evidence type="ECO:0000313" key="5">
    <source>
        <dbReference type="Proteomes" id="UP000317624"/>
    </source>
</evidence>
<dbReference type="PANTHER" id="PTHR43283">
    <property type="entry name" value="BETA-LACTAMASE-RELATED"/>
    <property type="match status" value="1"/>
</dbReference>
<dbReference type="InterPro" id="IPR012338">
    <property type="entry name" value="Beta-lactam/transpept-like"/>
</dbReference>
<evidence type="ECO:0000259" key="3">
    <source>
        <dbReference type="Pfam" id="PF00144"/>
    </source>
</evidence>
<dbReference type="Pfam" id="PF00144">
    <property type="entry name" value="Beta-lactamase"/>
    <property type="match status" value="1"/>
</dbReference>
<dbReference type="EMBL" id="VMRJ01000002">
    <property type="protein sequence ID" value="TVT41371.1"/>
    <property type="molecule type" value="Genomic_DNA"/>
</dbReference>
<keyword evidence="5" id="KW-1185">Reference proteome</keyword>
<organism evidence="4 5">
    <name type="scientific">Hymenobacter setariae</name>
    <dbReference type="NCBI Taxonomy" id="2594794"/>
    <lineage>
        <taxon>Bacteria</taxon>
        <taxon>Pseudomonadati</taxon>
        <taxon>Bacteroidota</taxon>
        <taxon>Cytophagia</taxon>
        <taxon>Cytophagales</taxon>
        <taxon>Hymenobacteraceae</taxon>
        <taxon>Hymenobacter</taxon>
    </lineage>
</organism>
<comment type="caution">
    <text evidence="4">The sequence shown here is derived from an EMBL/GenBank/DDBJ whole genome shotgun (WGS) entry which is preliminary data.</text>
</comment>
<protein>
    <submittedName>
        <fullName evidence="4">Serine hydrolase</fullName>
    </submittedName>
</protein>
<dbReference type="InterPro" id="IPR050789">
    <property type="entry name" value="Diverse_Enzym_Activities"/>
</dbReference>
<gene>
    <name evidence="4" type="ORF">FNT36_07940</name>
</gene>
<dbReference type="PANTHER" id="PTHR43283:SF11">
    <property type="entry name" value="BETA-LACTAMASE-RELATED DOMAIN-CONTAINING PROTEIN"/>
    <property type="match status" value="1"/>
</dbReference>
<evidence type="ECO:0000256" key="2">
    <source>
        <dbReference type="SAM" id="SignalP"/>
    </source>
</evidence>
<name>A0A558BXY1_9BACT</name>
<dbReference type="InterPro" id="IPR001466">
    <property type="entry name" value="Beta-lactam-related"/>
</dbReference>
<accession>A0A558BXY1</accession>
<dbReference type="GO" id="GO:0016787">
    <property type="term" value="F:hydrolase activity"/>
    <property type="evidence" value="ECO:0007669"/>
    <property type="project" value="UniProtKB-KW"/>
</dbReference>
<keyword evidence="1 4" id="KW-0378">Hydrolase</keyword>
<dbReference type="SUPFAM" id="SSF56601">
    <property type="entry name" value="beta-lactamase/transpeptidase-like"/>
    <property type="match status" value="1"/>
</dbReference>
<dbReference type="Gene3D" id="3.40.710.10">
    <property type="entry name" value="DD-peptidase/beta-lactamase superfamily"/>
    <property type="match status" value="1"/>
</dbReference>
<evidence type="ECO:0000313" key="4">
    <source>
        <dbReference type="EMBL" id="TVT41371.1"/>
    </source>
</evidence>
<keyword evidence="2" id="KW-0732">Signal</keyword>
<feature type="domain" description="Beta-lactamase-related" evidence="3">
    <location>
        <begin position="229"/>
        <end position="591"/>
    </location>
</feature>
<dbReference type="OrthoDB" id="9773047at2"/>
<dbReference type="Proteomes" id="UP000317624">
    <property type="component" value="Unassembled WGS sequence"/>
</dbReference>
<dbReference type="RefSeq" id="WP_144846192.1">
    <property type="nucleotide sequence ID" value="NZ_VMRJ01000002.1"/>
</dbReference>
<evidence type="ECO:0000256" key="1">
    <source>
        <dbReference type="ARBA" id="ARBA00022801"/>
    </source>
</evidence>